<name>A0A0K2UIH8_LEPSM</name>
<sequence>MNPNPPIHKEICKRKEHVKQLLEAGKVQDSGLGKSISFILNTIFEVLLNINENEKH</sequence>
<dbReference type="AlphaFoldDB" id="A0A0K2UIH8"/>
<organism evidence="1">
    <name type="scientific">Lepeophtheirus salmonis</name>
    <name type="common">Salmon louse</name>
    <name type="synonym">Caligus salmonis</name>
    <dbReference type="NCBI Taxonomy" id="72036"/>
    <lineage>
        <taxon>Eukaryota</taxon>
        <taxon>Metazoa</taxon>
        <taxon>Ecdysozoa</taxon>
        <taxon>Arthropoda</taxon>
        <taxon>Crustacea</taxon>
        <taxon>Multicrustacea</taxon>
        <taxon>Hexanauplia</taxon>
        <taxon>Copepoda</taxon>
        <taxon>Siphonostomatoida</taxon>
        <taxon>Caligidae</taxon>
        <taxon>Lepeophtheirus</taxon>
    </lineage>
</organism>
<dbReference type="EMBL" id="HACA01020667">
    <property type="protein sequence ID" value="CDW38028.1"/>
    <property type="molecule type" value="Transcribed_RNA"/>
</dbReference>
<proteinExistence type="predicted"/>
<accession>A0A0K2UIH8</accession>
<reference evidence="1" key="1">
    <citation type="submission" date="2014-05" db="EMBL/GenBank/DDBJ databases">
        <authorList>
            <person name="Chronopoulou M."/>
        </authorList>
    </citation>
    <scope>NUCLEOTIDE SEQUENCE</scope>
    <source>
        <tissue evidence="1">Whole organism</tissue>
    </source>
</reference>
<evidence type="ECO:0000313" key="1">
    <source>
        <dbReference type="EMBL" id="CDW38028.1"/>
    </source>
</evidence>
<protein>
    <submittedName>
        <fullName evidence="1">Uncharacterized protein</fullName>
    </submittedName>
</protein>